<dbReference type="AlphaFoldDB" id="A0A2I2FBD5"/>
<organism evidence="4 5">
    <name type="scientific">Aspergillus candidus</name>
    <dbReference type="NCBI Taxonomy" id="41067"/>
    <lineage>
        <taxon>Eukaryota</taxon>
        <taxon>Fungi</taxon>
        <taxon>Dikarya</taxon>
        <taxon>Ascomycota</taxon>
        <taxon>Pezizomycotina</taxon>
        <taxon>Eurotiomycetes</taxon>
        <taxon>Eurotiomycetidae</taxon>
        <taxon>Eurotiales</taxon>
        <taxon>Aspergillaceae</taxon>
        <taxon>Aspergillus</taxon>
        <taxon>Aspergillus subgen. Circumdati</taxon>
    </lineage>
</organism>
<sequence length="824" mass="92056">MADENRGTYSFYSSESEEDDASTMTTEQEGFHSHTPSFPRRLHQKFQYTHLPNSSWFWKGKDLFQRVQDKAGIDKVPLPFVKEEIQPGKEWIKGAILCAYGTAAILVFNMILTIIAIGIGYSKQSGDKSFTYAELYEGDCSVTSGWVTGMHVVINILSSALLAASNYVMQCLSAPSRSDVDKAHSRRDKLNIGVLSLRNLLVMDAKRKVLWALLFISSLPIHMLFNTAIFSSISSNGYGIAVIPKDLGEKESLVVDQYEARSFHDLNGAGAETILAERFNGTYKKMSISDCAKRYDVEFNTKAGTALLVTERNNLRGFSCLAPIFDEAADKRYFSSLGLLRENPQVMALNWDYPNWTFNENGTDTWGSLQSLYPAFFKTDDVGTYSSVQDDIDTLTTFILLNNPGSEQLQDFLGTASNWQHDSRVAQLSFRSDGRSSVYDIASSSDRIPHIAISECWTKDVDQHCQFYFSLPICLAVIFCNIVKVCCMYLAARTDHKEIFLTVGDALSSFLNTPDTTKRVYGPMSKRRITHGFHPRPDSKSKRWLKAASWTRWTVTSILFIVCLAVSIFLYNLAIPSWSVSAARELGFGKPNGSAIIFSGQNLILLALLANTPQIVFSALYLLCNGLFTCMTAVAEYNSYAIQRKPLRVSWPKGEQRSTYYLSLAYRYSVPLIAVSSAMHWLLSQCIFLVKINAYNIYGQEFKGSAYLSDENITACGYSPLAMFITIIVGISTFLVLTGFSFRRLRSNLPLDSYCSIAISAVCHPPPGDESASLKPVMYGEVLQDEEDNSDMVEAGSQDGVSHYPYCTFTSKEVTTPRVPSRFC</sequence>
<reference evidence="4 5" key="1">
    <citation type="submission" date="2017-12" db="EMBL/GenBank/DDBJ databases">
        <authorList>
            <consortium name="DOE Joint Genome Institute"/>
            <person name="Haridas S."/>
            <person name="Kjaerbolling I."/>
            <person name="Vesth T.C."/>
            <person name="Frisvad J.C."/>
            <person name="Nybo J.L."/>
            <person name="Theobald S."/>
            <person name="Kuo A."/>
            <person name="Bowyer P."/>
            <person name="Matsuda Y."/>
            <person name="Mondo S."/>
            <person name="Lyhne E.K."/>
            <person name="Kogle M.E."/>
            <person name="Clum A."/>
            <person name="Lipzen A."/>
            <person name="Salamov A."/>
            <person name="Ngan C.Y."/>
            <person name="Daum C."/>
            <person name="Chiniquy J."/>
            <person name="Barry K."/>
            <person name="LaButti K."/>
            <person name="Simmons B.A."/>
            <person name="Magnuson J.K."/>
            <person name="Mortensen U.H."/>
            <person name="Larsen T.O."/>
            <person name="Grigoriev I.V."/>
            <person name="Baker S.E."/>
            <person name="Andersen M.R."/>
            <person name="Nordberg H.P."/>
            <person name="Cantor M.N."/>
            <person name="Hua S.X."/>
        </authorList>
    </citation>
    <scope>NUCLEOTIDE SEQUENCE [LARGE SCALE GENOMIC DNA]</scope>
    <source>
        <strain evidence="4 5">CBS 102.13</strain>
    </source>
</reference>
<feature type="transmembrane region" description="Helical" evidence="2">
    <location>
        <begin position="659"/>
        <end position="683"/>
    </location>
</feature>
<evidence type="ECO:0000313" key="4">
    <source>
        <dbReference type="EMBL" id="PLB37939.1"/>
    </source>
</evidence>
<evidence type="ECO:0000256" key="2">
    <source>
        <dbReference type="SAM" id="Phobius"/>
    </source>
</evidence>
<evidence type="ECO:0000256" key="1">
    <source>
        <dbReference type="SAM" id="MobiDB-lite"/>
    </source>
</evidence>
<dbReference type="PANTHER" id="PTHR35395:SF1">
    <property type="entry name" value="DUF6536 DOMAIN-CONTAINING PROTEIN"/>
    <property type="match status" value="1"/>
</dbReference>
<feature type="transmembrane region" description="Helical" evidence="2">
    <location>
        <begin position="550"/>
        <end position="571"/>
    </location>
</feature>
<evidence type="ECO:0000313" key="5">
    <source>
        <dbReference type="Proteomes" id="UP000234585"/>
    </source>
</evidence>
<feature type="transmembrane region" description="Helical" evidence="2">
    <location>
        <begin position="467"/>
        <end position="491"/>
    </location>
</feature>
<feature type="transmembrane region" description="Helical" evidence="2">
    <location>
        <begin position="146"/>
        <end position="168"/>
    </location>
</feature>
<dbReference type="STRING" id="41067.A0A2I2FBD5"/>
<keyword evidence="2" id="KW-0472">Membrane</keyword>
<dbReference type="OrthoDB" id="5429634at2759"/>
<keyword evidence="2" id="KW-1133">Transmembrane helix</keyword>
<feature type="region of interest" description="Disordered" evidence="1">
    <location>
        <begin position="1"/>
        <end position="36"/>
    </location>
</feature>
<dbReference type="PANTHER" id="PTHR35395">
    <property type="entry name" value="DUF6536 DOMAIN-CONTAINING PROTEIN"/>
    <property type="match status" value="1"/>
</dbReference>
<name>A0A2I2FBD5_ASPCN</name>
<keyword evidence="2" id="KW-0812">Transmembrane</keyword>
<dbReference type="GeneID" id="36519865"/>
<dbReference type="InterPro" id="IPR046623">
    <property type="entry name" value="DUF6536"/>
</dbReference>
<keyword evidence="5" id="KW-1185">Reference proteome</keyword>
<gene>
    <name evidence="4" type="ORF">BDW47DRAFT_106098</name>
</gene>
<proteinExistence type="predicted"/>
<dbReference type="RefSeq" id="XP_024671951.1">
    <property type="nucleotide sequence ID" value="XM_024812705.1"/>
</dbReference>
<feature type="domain" description="DUF6536" evidence="3">
    <location>
        <begin position="91"/>
        <end position="247"/>
    </location>
</feature>
<accession>A0A2I2FBD5</accession>
<feature type="transmembrane region" description="Helical" evidence="2">
    <location>
        <begin position="97"/>
        <end position="121"/>
    </location>
</feature>
<dbReference type="EMBL" id="KZ559139">
    <property type="protein sequence ID" value="PLB37939.1"/>
    <property type="molecule type" value="Genomic_DNA"/>
</dbReference>
<dbReference type="Pfam" id="PF20163">
    <property type="entry name" value="DUF6536"/>
    <property type="match status" value="1"/>
</dbReference>
<evidence type="ECO:0000259" key="3">
    <source>
        <dbReference type="Pfam" id="PF20163"/>
    </source>
</evidence>
<protein>
    <recommendedName>
        <fullName evidence="3">DUF6536 domain-containing protein</fullName>
    </recommendedName>
</protein>
<feature type="transmembrane region" description="Helical" evidence="2">
    <location>
        <begin position="615"/>
        <end position="638"/>
    </location>
</feature>
<dbReference type="Proteomes" id="UP000234585">
    <property type="component" value="Unassembled WGS sequence"/>
</dbReference>
<feature type="transmembrane region" description="Helical" evidence="2">
    <location>
        <begin position="721"/>
        <end position="742"/>
    </location>
</feature>
<feature type="transmembrane region" description="Helical" evidence="2">
    <location>
        <begin position="209"/>
        <end position="230"/>
    </location>
</feature>